<dbReference type="Gene3D" id="3.30.560.10">
    <property type="entry name" value="Glucose Oxidase, domain 3"/>
    <property type="match status" value="1"/>
</dbReference>
<dbReference type="PROSITE" id="PS00623">
    <property type="entry name" value="GMC_OXRED_1"/>
    <property type="match status" value="1"/>
</dbReference>
<dbReference type="UniPathway" id="UPA00529">
    <property type="reaction ID" value="UER00385"/>
</dbReference>
<gene>
    <name evidence="13" type="ORF">SAMN04488002_1724</name>
</gene>
<protein>
    <recommendedName>
        <fullName evidence="6 9">Choline dehydrogenase</fullName>
        <ecNumber evidence="6 9">1.1.99.1</ecNumber>
    </recommendedName>
</protein>
<dbReference type="PROSITE" id="PS00624">
    <property type="entry name" value="GMC_OXRED_2"/>
    <property type="match status" value="1"/>
</dbReference>
<evidence type="ECO:0000313" key="13">
    <source>
        <dbReference type="EMBL" id="SFR43471.1"/>
    </source>
</evidence>
<feature type="binding site" evidence="7">
    <location>
        <begin position="89"/>
        <end position="92"/>
    </location>
    <ligand>
        <name>FAD</name>
        <dbReference type="ChEBI" id="CHEBI:57692"/>
    </ligand>
</feature>
<dbReference type="InterPro" id="IPR000172">
    <property type="entry name" value="GMC_OxRdtase_N"/>
</dbReference>
<dbReference type="InterPro" id="IPR036188">
    <property type="entry name" value="FAD/NAD-bd_sf"/>
</dbReference>
<comment type="similarity">
    <text evidence="2 8">Belongs to the GMC oxidoreductase family.</text>
</comment>
<evidence type="ECO:0000256" key="6">
    <source>
        <dbReference type="NCBIfam" id="TIGR01810"/>
    </source>
</evidence>
<dbReference type="GO" id="GO:0019285">
    <property type="term" value="P:glycine betaine biosynthetic process from choline"/>
    <property type="evidence" value="ECO:0007669"/>
    <property type="project" value="UniProtKB-UniRule"/>
</dbReference>
<reference evidence="14" key="1">
    <citation type="submission" date="2016-10" db="EMBL/GenBank/DDBJ databases">
        <authorList>
            <person name="Varghese N."/>
            <person name="Submissions S."/>
        </authorList>
    </citation>
    <scope>NUCLEOTIDE SEQUENCE [LARGE SCALE GENOMIC DNA]</scope>
    <source>
        <strain evidence="14">DSM 26921</strain>
    </source>
</reference>
<comment type="cofactor">
    <cofactor evidence="1 7">
        <name>FAD</name>
        <dbReference type="ChEBI" id="CHEBI:57692"/>
    </cofactor>
</comment>
<evidence type="ECO:0000256" key="2">
    <source>
        <dbReference type="ARBA" id="ARBA00010790"/>
    </source>
</evidence>
<keyword evidence="3 8" id="KW-0285">Flavoprotein</keyword>
<dbReference type="NCBIfam" id="TIGR01810">
    <property type="entry name" value="betA"/>
    <property type="match status" value="1"/>
</dbReference>
<dbReference type="AlphaFoldDB" id="A0A1I6GMX2"/>
<dbReference type="EC" id="1.1.99.1" evidence="6 9"/>
<dbReference type="SUPFAM" id="SSF51905">
    <property type="entry name" value="FAD/NAD(P)-binding domain"/>
    <property type="match status" value="1"/>
</dbReference>
<feature type="domain" description="Glucose-methanol-choline oxidoreductase N-terminal" evidence="12">
    <location>
        <begin position="254"/>
        <end position="268"/>
    </location>
</feature>
<keyword evidence="4 7" id="KW-0274">FAD</keyword>
<proteinExistence type="inferred from homology"/>
<dbReference type="PANTHER" id="PTHR11552:SF147">
    <property type="entry name" value="CHOLINE DEHYDROGENASE, MITOCHONDRIAL"/>
    <property type="match status" value="1"/>
</dbReference>
<dbReference type="EMBL" id="FOYO01000001">
    <property type="protein sequence ID" value="SFR43471.1"/>
    <property type="molecule type" value="Genomic_DNA"/>
</dbReference>
<feature type="domain" description="Glucose-methanol-choline oxidoreductase N-terminal" evidence="11">
    <location>
        <begin position="79"/>
        <end position="102"/>
    </location>
</feature>
<evidence type="ECO:0000256" key="4">
    <source>
        <dbReference type="ARBA" id="ARBA00022827"/>
    </source>
</evidence>
<name>A0A1I6GMX2_9RHOB</name>
<keyword evidence="5" id="KW-0560">Oxidoreductase</keyword>
<dbReference type="STRING" id="670154.SAMN04488002_1724"/>
<dbReference type="Proteomes" id="UP000199658">
    <property type="component" value="Unassembled WGS sequence"/>
</dbReference>
<dbReference type="Gene3D" id="3.50.50.60">
    <property type="entry name" value="FAD/NAD(P)-binding domain"/>
    <property type="match status" value="1"/>
</dbReference>
<keyword evidence="14" id="KW-1185">Reference proteome</keyword>
<dbReference type="OrthoDB" id="9785276at2"/>
<sequence length="552" mass="60406">MQADYIIVGAGSAGCAMAYRLAEAGESVLVIEHGGTDWGPFIQMPGALSYPMNMSRYDWGYQSEPEPHLNNRKLVTPRGKVVGGSSSINGMVYVRGHAGDFDHWAEQGADGWSYAHVLPYYKRMENWSDGGRGGDPDWRGKSGPLNVTRGPGTNPLNRAFIEAGRQAGYQVTPDYNGKQQEGVGPFDATIKNGRRWSAANAYLRPALTRNNCTLVQAFAQKVIVEDGRATGVEVKRGGKVEIIKASKEVILAASSINSPKLLMLSGIGPAKHLKDHGIEVVADRPGVGQNLQDHLEIYLQMAASKPVSLYRYWNIPGKGWVGTQWLLAKLGLGASNQFESGGFIRSKAGVRYPDIQFHFLPIAVRYDGKAAAEGHGYQAHVGPMRSKSRGQVTLRSADPADAPKIEFNYMSHPDDWEEFRNCVRLTREIFGQEAFANYTRHEIQPGAGVESDAQIDAFIAEHAESAYHPCGTARMGRSNDAMAVVDPECRVIGVEGLRLADSSIFPRITNGNLNAPSIMVGEKAADHILGRDPLPADNSEPWIHPNWRTEQR</sequence>
<evidence type="ECO:0000256" key="1">
    <source>
        <dbReference type="ARBA" id="ARBA00001974"/>
    </source>
</evidence>
<dbReference type="NCBIfam" id="NF002550">
    <property type="entry name" value="PRK02106.1"/>
    <property type="match status" value="1"/>
</dbReference>
<dbReference type="Pfam" id="PF05199">
    <property type="entry name" value="GMC_oxred_C"/>
    <property type="match status" value="1"/>
</dbReference>
<accession>A0A1I6GMX2</accession>
<feature type="region of interest" description="Disordered" evidence="10">
    <location>
        <begin position="532"/>
        <end position="552"/>
    </location>
</feature>
<evidence type="ECO:0000313" key="14">
    <source>
        <dbReference type="Proteomes" id="UP000199658"/>
    </source>
</evidence>
<evidence type="ECO:0000256" key="3">
    <source>
        <dbReference type="ARBA" id="ARBA00022630"/>
    </source>
</evidence>
<dbReference type="InterPro" id="IPR011533">
    <property type="entry name" value="BetA"/>
</dbReference>
<evidence type="ECO:0000256" key="9">
    <source>
        <dbReference type="RuleBase" id="RU003969"/>
    </source>
</evidence>
<dbReference type="InterPro" id="IPR012132">
    <property type="entry name" value="GMC_OxRdtase"/>
</dbReference>
<dbReference type="GO" id="GO:0008812">
    <property type="term" value="F:choline dehydrogenase activity"/>
    <property type="evidence" value="ECO:0007669"/>
    <property type="project" value="UniProtKB-UniRule"/>
</dbReference>
<evidence type="ECO:0000256" key="8">
    <source>
        <dbReference type="RuleBase" id="RU003968"/>
    </source>
</evidence>
<dbReference type="PANTHER" id="PTHR11552">
    <property type="entry name" value="GLUCOSE-METHANOL-CHOLINE GMC OXIDOREDUCTASE"/>
    <property type="match status" value="1"/>
</dbReference>
<evidence type="ECO:0000256" key="5">
    <source>
        <dbReference type="ARBA" id="ARBA00023002"/>
    </source>
</evidence>
<evidence type="ECO:0000256" key="10">
    <source>
        <dbReference type="SAM" id="MobiDB-lite"/>
    </source>
</evidence>
<evidence type="ECO:0000256" key="7">
    <source>
        <dbReference type="PIRSR" id="PIRSR000137-2"/>
    </source>
</evidence>
<dbReference type="RefSeq" id="WP_090215243.1">
    <property type="nucleotide sequence ID" value="NZ_FOYO01000001.1"/>
</dbReference>
<evidence type="ECO:0000259" key="12">
    <source>
        <dbReference type="PROSITE" id="PS00624"/>
    </source>
</evidence>
<feature type="region of interest" description="Disordered" evidence="10">
    <location>
        <begin position="132"/>
        <end position="154"/>
    </location>
</feature>
<evidence type="ECO:0000259" key="11">
    <source>
        <dbReference type="PROSITE" id="PS00623"/>
    </source>
</evidence>
<dbReference type="GO" id="GO:0050660">
    <property type="term" value="F:flavin adenine dinucleotide binding"/>
    <property type="evidence" value="ECO:0007669"/>
    <property type="project" value="InterPro"/>
</dbReference>
<dbReference type="SUPFAM" id="SSF54373">
    <property type="entry name" value="FAD-linked reductases, C-terminal domain"/>
    <property type="match status" value="1"/>
</dbReference>
<dbReference type="InterPro" id="IPR007867">
    <property type="entry name" value="GMC_OxRtase_C"/>
</dbReference>
<organism evidence="13 14">
    <name type="scientific">Litoreibacter janthinus</name>
    <dbReference type="NCBI Taxonomy" id="670154"/>
    <lineage>
        <taxon>Bacteria</taxon>
        <taxon>Pseudomonadati</taxon>
        <taxon>Pseudomonadota</taxon>
        <taxon>Alphaproteobacteria</taxon>
        <taxon>Rhodobacterales</taxon>
        <taxon>Roseobacteraceae</taxon>
        <taxon>Litoreibacter</taxon>
    </lineage>
</organism>
<feature type="binding site" evidence="7">
    <location>
        <position position="81"/>
    </location>
    <ligand>
        <name>FAD</name>
        <dbReference type="ChEBI" id="CHEBI:57692"/>
    </ligand>
</feature>
<dbReference type="Pfam" id="PF00732">
    <property type="entry name" value="GMC_oxred_N"/>
    <property type="match status" value="1"/>
</dbReference>
<dbReference type="PIRSF" id="PIRSF000137">
    <property type="entry name" value="Alcohol_oxidase"/>
    <property type="match status" value="1"/>
</dbReference>
<comment type="catalytic activity">
    <reaction evidence="9">
        <text>choline + A = betaine aldehyde + AH2</text>
        <dbReference type="Rhea" id="RHEA:17433"/>
        <dbReference type="ChEBI" id="CHEBI:13193"/>
        <dbReference type="ChEBI" id="CHEBI:15354"/>
        <dbReference type="ChEBI" id="CHEBI:15710"/>
        <dbReference type="ChEBI" id="CHEBI:17499"/>
        <dbReference type="EC" id="1.1.99.1"/>
    </reaction>
</comment>
<comment type="pathway">
    <text evidence="9">Amine and polyamine biosynthesis; betaine biosynthesis via choline pathway; betaine aldehyde from choline (cytochrome c reductase route): step 1/1.</text>
</comment>